<proteinExistence type="predicted"/>
<gene>
    <name evidence="1" type="ORF">KAR29_12955</name>
</gene>
<keyword evidence="2" id="KW-1185">Reference proteome</keyword>
<dbReference type="EMBL" id="CP072943">
    <property type="protein sequence ID" value="QTX32197.1"/>
    <property type="molecule type" value="Genomic_DNA"/>
</dbReference>
<dbReference type="AlphaFoldDB" id="A0A9Q7AMA4"/>
<dbReference type="RefSeq" id="WP_274373413.1">
    <property type="nucleotide sequence ID" value="NZ_CP072943.1"/>
</dbReference>
<dbReference type="Proteomes" id="UP000671879">
    <property type="component" value="Chromosome"/>
</dbReference>
<evidence type="ECO:0000313" key="2">
    <source>
        <dbReference type="Proteomes" id="UP000671879"/>
    </source>
</evidence>
<sequence>MKKAVLMLAAVAALLVGLLIHQRLREGPPDPALFMTRALSGDLEVSLRSPDGAALGAWASPALEALAGGLEGDDPLPGLLVLKFGDVLSHLGPFAVRLALSGDGTARLEGAYAVTSREPEPLVRGLLLQAAAAHSGLALEPFALDLPHVSPLGVLKDEKRLLATYFALWEDRGRALLLAASTPEVLAAMVEAAGDEACRHPVDAPPAGLVDIALSLSSALVEAEPLFASRSLPEGSRLLLSVAFDRQGGDGLVRLKTNAWDLLATEAERGGSLPLGEISPLVGGGSPLVVAAGRLRNVDFGGVADLLSRAGEEAGADEIASFLDGLFHLTREERESLFAGPVVAVVGGRAHSPLGETPGLYLLLHPSRPDLAETLLERVLSLPQPIPFGDVTAEGWSRAATLQAFADVTVAADPKRLLLGILDPAGLPLPVEETGPFREPLDPDGYGGFYLSTARLDEALTPLLLRLAPLDDRLARAAQLLEAIAERIEALSLRFLSPGEALLRVLSRSGGA</sequence>
<evidence type="ECO:0000313" key="1">
    <source>
        <dbReference type="EMBL" id="QTX32197.1"/>
    </source>
</evidence>
<protein>
    <submittedName>
        <fullName evidence="1">Uncharacterized protein</fullName>
    </submittedName>
</protein>
<organism evidence="1 2">
    <name type="scientific">Aminithiophilus ramosus</name>
    <dbReference type="NCBI Taxonomy" id="3029084"/>
    <lineage>
        <taxon>Bacteria</taxon>
        <taxon>Thermotogati</taxon>
        <taxon>Synergistota</taxon>
        <taxon>Synergistia</taxon>
        <taxon>Synergistales</taxon>
        <taxon>Aminithiophilaceae</taxon>
        <taxon>Aminithiophilus</taxon>
    </lineage>
</organism>
<name>A0A9Q7AMA4_9BACT</name>
<dbReference type="KEGG" id="aram:KAR29_12955"/>
<reference evidence="2" key="1">
    <citation type="submission" date="2021-04" db="EMBL/GenBank/DDBJ databases">
        <title>A novel Synergistetes isolate from a pyrite-forming mixed culture.</title>
        <authorList>
            <person name="Bunk B."/>
            <person name="Sproer C."/>
            <person name="Spring S."/>
            <person name="Pester M."/>
        </authorList>
    </citation>
    <scope>NUCLEOTIDE SEQUENCE [LARGE SCALE GENOMIC DNA]</scope>
    <source>
        <strain evidence="2">J.5.4.2-T.3.5.2</strain>
    </source>
</reference>
<accession>A0A9Q7AMA4</accession>